<accession>A0ACC0DYW1</accession>
<evidence type="ECO:0000313" key="2">
    <source>
        <dbReference type="Proteomes" id="UP001060170"/>
    </source>
</evidence>
<comment type="caution">
    <text evidence="1">The sequence shown here is derived from an EMBL/GenBank/DDBJ whole genome shotgun (WGS) entry which is preliminary data.</text>
</comment>
<organism evidence="1 2">
    <name type="scientific">Puccinia striiformis f. sp. tritici</name>
    <dbReference type="NCBI Taxonomy" id="168172"/>
    <lineage>
        <taxon>Eukaryota</taxon>
        <taxon>Fungi</taxon>
        <taxon>Dikarya</taxon>
        <taxon>Basidiomycota</taxon>
        <taxon>Pucciniomycotina</taxon>
        <taxon>Pucciniomycetes</taxon>
        <taxon>Pucciniales</taxon>
        <taxon>Pucciniaceae</taxon>
        <taxon>Puccinia</taxon>
    </lineage>
</organism>
<evidence type="ECO:0000313" key="1">
    <source>
        <dbReference type="EMBL" id="KAI7940673.1"/>
    </source>
</evidence>
<keyword evidence="2" id="KW-1185">Reference proteome</keyword>
<proteinExistence type="predicted"/>
<name>A0ACC0DYW1_9BASI</name>
<reference evidence="2" key="1">
    <citation type="journal article" date="2018" name="BMC Genomics">
        <title>Genomic insights into host adaptation between the wheat stripe rust pathogen (Puccinia striiformis f. sp. tritici) and the barley stripe rust pathogen (Puccinia striiformis f. sp. hordei).</title>
        <authorList>
            <person name="Xia C."/>
            <person name="Wang M."/>
            <person name="Yin C."/>
            <person name="Cornejo O.E."/>
            <person name="Hulbert S.H."/>
            <person name="Chen X."/>
        </authorList>
    </citation>
    <scope>NUCLEOTIDE SEQUENCE [LARGE SCALE GENOMIC DNA]</scope>
    <source>
        <strain evidence="2">93-210</strain>
    </source>
</reference>
<dbReference type="Proteomes" id="UP001060170">
    <property type="component" value="Chromosome 13"/>
</dbReference>
<reference evidence="2" key="2">
    <citation type="journal article" date="2018" name="Mol. Plant Microbe Interact.">
        <title>Genome sequence resources for the wheat stripe rust pathogen (Puccinia striiformis f. sp. tritici) and the barley stripe rust pathogen (Puccinia striiformis f. sp. hordei).</title>
        <authorList>
            <person name="Xia C."/>
            <person name="Wang M."/>
            <person name="Yin C."/>
            <person name="Cornejo O.E."/>
            <person name="Hulbert S.H."/>
            <person name="Chen X."/>
        </authorList>
    </citation>
    <scope>NUCLEOTIDE SEQUENCE [LARGE SCALE GENOMIC DNA]</scope>
    <source>
        <strain evidence="2">93-210</strain>
    </source>
</reference>
<reference evidence="1 2" key="3">
    <citation type="journal article" date="2022" name="Microbiol. Spectr.">
        <title>Folding features and dynamics of 3D genome architecture in plant fungal pathogens.</title>
        <authorList>
            <person name="Xia C."/>
        </authorList>
    </citation>
    <scope>NUCLEOTIDE SEQUENCE [LARGE SCALE GENOMIC DNA]</scope>
    <source>
        <strain evidence="1 2">93-210</strain>
    </source>
</reference>
<sequence length="289" mass="33096">MSHGRVAKAVGLGQTTVSAIVLWSRTCGTVETAKKSGRPRLNDDRDLRQLRHFVENHQKLTLAEVTDSMTTHVSSSTIQRRIHKMGYNNRIAVKKPFINAKNREKRLAFANKHLEWTIADWSKVIWSDESLFETGKLSQQVHVWQQAKEEMKPECLEPTFKTVAYIDQVDKGQLVDTLATINPNHRLLLMEDNAGSHTAKLSREFCAKHHITRIVWPPQSPDLNPIENLWKFLKTGIHDQYHPKSLEQMREAIQQAWDNIPAKNLRNLVKSMPNQMRLVVEASGGPIGY</sequence>
<dbReference type="EMBL" id="CM045877">
    <property type="protein sequence ID" value="KAI7940673.1"/>
    <property type="molecule type" value="Genomic_DNA"/>
</dbReference>
<protein>
    <submittedName>
        <fullName evidence="1">Uncharacterized protein</fullName>
    </submittedName>
</protein>
<gene>
    <name evidence="1" type="ORF">MJO28_012958</name>
</gene>